<protein>
    <submittedName>
        <fullName evidence="2">Uncharacterized protein</fullName>
    </submittedName>
</protein>
<reference evidence="2 3" key="1">
    <citation type="submission" date="2016-03" db="EMBL/GenBank/DDBJ databases">
        <title>EvidentialGene: Evidence-directed Construction of Genes on Genomes.</title>
        <authorList>
            <person name="Gilbert D.G."/>
            <person name="Choi J.-H."/>
            <person name="Mockaitis K."/>
            <person name="Colbourne J."/>
            <person name="Pfrender M."/>
        </authorList>
    </citation>
    <scope>NUCLEOTIDE SEQUENCE [LARGE SCALE GENOMIC DNA]</scope>
    <source>
        <strain evidence="2 3">Xinb3</strain>
        <tissue evidence="2">Complete organism</tissue>
    </source>
</reference>
<sequence>MGDLLYGIDCVGVGSVVPPASSGSSPLPARAIENLVDGFDFLSMDSTSSNTTAPTSAPAPTESSASPSKQAAKGFDAFGDLLQPSGMAGGVALGPQAAAVKPSTGPSNKVLTGDLDSSLASLAMNLTINKTTAPKTGQWNTGPAAANKTGAPVQPQQPNAGQWNPQPMMGMSMTSAPMTMQSGQMAYRPMVPMAPMTAMTAPYTANQPMNPTMVSGIRPGMMSGPSSGAGGPFSMGAMTQPGMPMGSSIRPAANQQLDPFGAL</sequence>
<dbReference type="AlphaFoldDB" id="A0A162NPP4"/>
<gene>
    <name evidence="2" type="ORF">APZ42_015734</name>
</gene>
<feature type="compositionally biased region" description="Low complexity" evidence="1">
    <location>
        <begin position="46"/>
        <end position="68"/>
    </location>
</feature>
<dbReference type="STRING" id="35525.A0A162NPP4"/>
<keyword evidence="3" id="KW-1185">Reference proteome</keyword>
<evidence type="ECO:0000256" key="1">
    <source>
        <dbReference type="SAM" id="MobiDB-lite"/>
    </source>
</evidence>
<dbReference type="OrthoDB" id="44015at2759"/>
<evidence type="ECO:0000313" key="2">
    <source>
        <dbReference type="EMBL" id="KZS18167.1"/>
    </source>
</evidence>
<dbReference type="EMBL" id="LRGB01000567">
    <property type="protein sequence ID" value="KZS18167.1"/>
    <property type="molecule type" value="Genomic_DNA"/>
</dbReference>
<evidence type="ECO:0000313" key="3">
    <source>
        <dbReference type="Proteomes" id="UP000076858"/>
    </source>
</evidence>
<accession>A0A162NPP4</accession>
<feature type="region of interest" description="Disordered" evidence="1">
    <location>
        <begin position="46"/>
        <end position="70"/>
    </location>
</feature>
<proteinExistence type="predicted"/>
<feature type="region of interest" description="Disordered" evidence="1">
    <location>
        <begin position="132"/>
        <end position="159"/>
    </location>
</feature>
<comment type="caution">
    <text evidence="2">The sequence shown here is derived from an EMBL/GenBank/DDBJ whole genome shotgun (WGS) entry which is preliminary data.</text>
</comment>
<dbReference type="Proteomes" id="UP000076858">
    <property type="component" value="Unassembled WGS sequence"/>
</dbReference>
<name>A0A162NPP4_9CRUS</name>
<organism evidence="2 3">
    <name type="scientific">Daphnia magna</name>
    <dbReference type="NCBI Taxonomy" id="35525"/>
    <lineage>
        <taxon>Eukaryota</taxon>
        <taxon>Metazoa</taxon>
        <taxon>Ecdysozoa</taxon>
        <taxon>Arthropoda</taxon>
        <taxon>Crustacea</taxon>
        <taxon>Branchiopoda</taxon>
        <taxon>Diplostraca</taxon>
        <taxon>Cladocera</taxon>
        <taxon>Anomopoda</taxon>
        <taxon>Daphniidae</taxon>
        <taxon>Daphnia</taxon>
    </lineage>
</organism>
<feature type="compositionally biased region" description="Polar residues" evidence="1">
    <location>
        <begin position="132"/>
        <end position="141"/>
    </location>
</feature>